<evidence type="ECO:0000256" key="7">
    <source>
        <dbReference type="ARBA" id="ARBA00049130"/>
    </source>
</evidence>
<dbReference type="AlphaFoldDB" id="A0A9E7PP85"/>
<protein>
    <recommendedName>
        <fullName evidence="3">UDP-N-acetyl-D-mannosamine dehydrogenase</fullName>
        <ecNumber evidence="2">1.1.1.336</ecNumber>
    </recommendedName>
    <alternativeName>
        <fullName evidence="6">UDP-ManNAc 6-dehydrogenase</fullName>
    </alternativeName>
</protein>
<dbReference type="RefSeq" id="WP_257744037.1">
    <property type="nucleotide sequence ID" value="NZ_CP096115.1"/>
</dbReference>
<dbReference type="GeneID" id="74308660"/>
<dbReference type="Pfam" id="PF00984">
    <property type="entry name" value="UDPG_MGDP_dh"/>
    <property type="match status" value="1"/>
</dbReference>
<reference evidence="10" key="1">
    <citation type="submission" date="2022-04" db="EMBL/GenBank/DDBJ databases">
        <title>Complete genome of Methanoplanus endosymbiosus DSM 3599.</title>
        <authorList>
            <person name="Chen S.-C."/>
            <person name="You Y.-T."/>
            <person name="Zhou Y.-Z."/>
            <person name="Lai M.-C."/>
        </authorList>
    </citation>
    <scope>NUCLEOTIDE SEQUENCE</scope>
    <source>
        <strain evidence="10">DSM 3599</strain>
    </source>
</reference>
<dbReference type="SUPFAM" id="SSF48179">
    <property type="entry name" value="6-phosphogluconate dehydrogenase C-terminal domain-like"/>
    <property type="match status" value="1"/>
</dbReference>
<dbReference type="Proteomes" id="UP001060368">
    <property type="component" value="Chromosome"/>
</dbReference>
<evidence type="ECO:0000256" key="1">
    <source>
        <dbReference type="ARBA" id="ARBA00006601"/>
    </source>
</evidence>
<comment type="catalytic activity">
    <reaction evidence="7">
        <text>UDP-N-acetyl-alpha-D-mannosamine + 2 NAD(+) + H2O = UDP-N-acetyl-alpha-D-mannosaminouronate + 2 NADH + 3 H(+)</text>
        <dbReference type="Rhea" id="RHEA:25780"/>
        <dbReference type="ChEBI" id="CHEBI:15377"/>
        <dbReference type="ChEBI" id="CHEBI:15378"/>
        <dbReference type="ChEBI" id="CHEBI:57540"/>
        <dbReference type="ChEBI" id="CHEBI:57945"/>
        <dbReference type="ChEBI" id="CHEBI:68623"/>
        <dbReference type="ChEBI" id="CHEBI:70731"/>
        <dbReference type="EC" id="1.1.1.336"/>
    </reaction>
</comment>
<dbReference type="SUPFAM" id="SSF51735">
    <property type="entry name" value="NAD(P)-binding Rossmann-fold domains"/>
    <property type="match status" value="1"/>
</dbReference>
<evidence type="ECO:0000256" key="2">
    <source>
        <dbReference type="ARBA" id="ARBA00012935"/>
    </source>
</evidence>
<dbReference type="GO" id="GO:0051287">
    <property type="term" value="F:NAD binding"/>
    <property type="evidence" value="ECO:0007669"/>
    <property type="project" value="InterPro"/>
</dbReference>
<dbReference type="Gene3D" id="3.40.50.720">
    <property type="entry name" value="NAD(P)-binding Rossmann-like Domain"/>
    <property type="match status" value="2"/>
</dbReference>
<dbReference type="InterPro" id="IPR036220">
    <property type="entry name" value="UDP-Glc/GDP-Man_DH_C_sf"/>
</dbReference>
<evidence type="ECO:0000256" key="6">
    <source>
        <dbReference type="ARBA" id="ARBA00030172"/>
    </source>
</evidence>
<keyword evidence="4" id="KW-0560">Oxidoreductase</keyword>
<dbReference type="PANTHER" id="PTHR43491">
    <property type="entry name" value="UDP-N-ACETYL-D-MANNOSAMINE DEHYDROGENASE"/>
    <property type="match status" value="1"/>
</dbReference>
<evidence type="ECO:0000256" key="8">
    <source>
        <dbReference type="PIRNR" id="PIRNR000124"/>
    </source>
</evidence>
<dbReference type="KEGG" id="mend:L6E24_13115"/>
<dbReference type="InterPro" id="IPR036291">
    <property type="entry name" value="NAD(P)-bd_dom_sf"/>
</dbReference>
<feature type="domain" description="UDP-glucose/GDP-mannose dehydrogenase C-terminal" evidence="9">
    <location>
        <begin position="297"/>
        <end position="414"/>
    </location>
</feature>
<dbReference type="InterPro" id="IPR017476">
    <property type="entry name" value="UDP-Glc/GDP-Man"/>
</dbReference>
<dbReference type="PIRSF" id="PIRSF500136">
    <property type="entry name" value="UDP_ManNAc_DH"/>
    <property type="match status" value="1"/>
</dbReference>
<dbReference type="InterPro" id="IPR014027">
    <property type="entry name" value="UDP-Glc/GDP-Man_DH_C"/>
</dbReference>
<evidence type="ECO:0000256" key="3">
    <source>
        <dbReference type="ARBA" id="ARBA00016796"/>
    </source>
</evidence>
<dbReference type="PIRSF" id="PIRSF000124">
    <property type="entry name" value="UDPglc_GDPman_dh"/>
    <property type="match status" value="1"/>
</dbReference>
<dbReference type="InterPro" id="IPR014026">
    <property type="entry name" value="UDP-Glc/GDP-Man_DH_dimer"/>
</dbReference>
<name>A0A9E7PP85_9EURY</name>
<evidence type="ECO:0000256" key="5">
    <source>
        <dbReference type="ARBA" id="ARBA00023027"/>
    </source>
</evidence>
<dbReference type="Pfam" id="PF03721">
    <property type="entry name" value="UDPG_MGDP_dh_N"/>
    <property type="match status" value="1"/>
</dbReference>
<accession>A0A9E7PP85</accession>
<dbReference type="Pfam" id="PF03720">
    <property type="entry name" value="UDPG_MGDP_dh_C"/>
    <property type="match status" value="1"/>
</dbReference>
<evidence type="ECO:0000313" key="11">
    <source>
        <dbReference type="Proteomes" id="UP001060368"/>
    </source>
</evidence>
<organism evidence="10 11">
    <name type="scientific">Methanoplanus endosymbiosus</name>
    <dbReference type="NCBI Taxonomy" id="33865"/>
    <lineage>
        <taxon>Archaea</taxon>
        <taxon>Methanobacteriati</taxon>
        <taxon>Methanobacteriota</taxon>
        <taxon>Stenosarchaea group</taxon>
        <taxon>Methanomicrobia</taxon>
        <taxon>Methanomicrobiales</taxon>
        <taxon>Methanomicrobiaceae</taxon>
        <taxon>Methanoplanus</taxon>
    </lineage>
</organism>
<dbReference type="NCBIfam" id="TIGR03026">
    <property type="entry name" value="NDP-sugDHase"/>
    <property type="match status" value="1"/>
</dbReference>
<dbReference type="InterPro" id="IPR008927">
    <property type="entry name" value="6-PGluconate_DH-like_C_sf"/>
</dbReference>
<proteinExistence type="inferred from homology"/>
<dbReference type="GO" id="GO:0089714">
    <property type="term" value="F:UDP-N-acetyl-D-mannosamine dehydrogenase activity"/>
    <property type="evidence" value="ECO:0007669"/>
    <property type="project" value="UniProtKB-EC"/>
</dbReference>
<dbReference type="GO" id="GO:0016628">
    <property type="term" value="F:oxidoreductase activity, acting on the CH-CH group of donors, NAD or NADP as acceptor"/>
    <property type="evidence" value="ECO:0007669"/>
    <property type="project" value="InterPro"/>
</dbReference>
<dbReference type="EMBL" id="CP096115">
    <property type="protein sequence ID" value="UUX93903.1"/>
    <property type="molecule type" value="Genomic_DNA"/>
</dbReference>
<evidence type="ECO:0000256" key="4">
    <source>
        <dbReference type="ARBA" id="ARBA00023002"/>
    </source>
</evidence>
<dbReference type="GO" id="GO:0000271">
    <property type="term" value="P:polysaccharide biosynthetic process"/>
    <property type="evidence" value="ECO:0007669"/>
    <property type="project" value="InterPro"/>
</dbReference>
<dbReference type="SUPFAM" id="SSF52413">
    <property type="entry name" value="UDP-glucose/GDP-mannose dehydrogenase C-terminal domain"/>
    <property type="match status" value="1"/>
</dbReference>
<dbReference type="PANTHER" id="PTHR43491:SF2">
    <property type="entry name" value="UDP-N-ACETYL-D-MANNOSAMINE DEHYDROGENASE"/>
    <property type="match status" value="1"/>
</dbReference>
<dbReference type="SMART" id="SM00984">
    <property type="entry name" value="UDPG_MGDP_dh_C"/>
    <property type="match status" value="1"/>
</dbReference>
<comment type="similarity">
    <text evidence="1 8">Belongs to the UDP-glucose/GDP-mannose dehydrogenase family.</text>
</comment>
<keyword evidence="11" id="KW-1185">Reference proteome</keyword>
<evidence type="ECO:0000259" key="9">
    <source>
        <dbReference type="SMART" id="SM00984"/>
    </source>
</evidence>
<keyword evidence="5" id="KW-0520">NAD</keyword>
<evidence type="ECO:0000313" key="10">
    <source>
        <dbReference type="EMBL" id="UUX93903.1"/>
    </source>
</evidence>
<gene>
    <name evidence="10" type="ORF">L6E24_13115</name>
</gene>
<sequence>MTVCVVGLGYVGLPLAEAFTGKIRTIGYEIVEAKAKEIADSTKTSLIVTSDSAMIKEADMIAICVPTPVLKSKEPDLSYVKSAATTVGQNLKHGAIVVLESTVYPGATEEIVIPTLEKESGMICGVDFKVGYSPERINPGDDEHTLDKITKIISGMDEETTETLADIYGLITTVYKAQNIKTAEAAKVIENIQRDLNIALMNELSLIFSRMDIDTKAVIDAASTKWNFHQYRPGLVGGHCIPVDPYYLVYKAKALGYHPQVILAGRAINDYMPKHVAEMAIKGMIEAGKVIKGAKVLIMGLTYKENVADTRESPVEYMIQELKEWGVDVYGYDPLLKNSEIEHFGAVPVDGSLFNTSNETDISTKKNDIINNFKADCIILTVIHEEFNNLKVEDYNELMNSESSFIDVRGLFKSNCQEMNNVRYNRV</sequence>
<dbReference type="InterPro" id="IPR001732">
    <property type="entry name" value="UDP-Glc/GDP-Man_DH_N"/>
</dbReference>
<dbReference type="EC" id="1.1.1.336" evidence="2"/>
<dbReference type="InterPro" id="IPR028359">
    <property type="entry name" value="UDP_ManNAc/GlcNAc_DH"/>
</dbReference>